<evidence type="ECO:0000313" key="1">
    <source>
        <dbReference type="EMBL" id="GJT74736.1"/>
    </source>
</evidence>
<gene>
    <name evidence="1" type="ORF">Tco_1041461</name>
</gene>
<reference evidence="1" key="2">
    <citation type="submission" date="2022-01" db="EMBL/GenBank/DDBJ databases">
        <authorList>
            <person name="Yamashiro T."/>
            <person name="Shiraishi A."/>
            <person name="Satake H."/>
            <person name="Nakayama K."/>
        </authorList>
    </citation>
    <scope>NUCLEOTIDE SEQUENCE</scope>
</reference>
<dbReference type="Proteomes" id="UP001151760">
    <property type="component" value="Unassembled WGS sequence"/>
</dbReference>
<sequence length="217" mass="24779">MPRGSTDPDDDNMWREGMENSCCVVIQEIGHELIQPALNESAIQSSLSPLMNAGTVSCRYRFMHWKFAKPVPELHNRFARRFWIKGLYIGTHLSLKRDVQLAQTVREMRESKAAHTIQVSKNIESKRITGDQGLNTLQSSPRSTDYVNPLGLSEYLKRISKDEDETVVLIEILPKVQKSKRVVDRSVYGQKHKDLVINLWWKTVTGDDDESLALTPS</sequence>
<keyword evidence="2" id="KW-1185">Reference proteome</keyword>
<name>A0ABQ5GGW8_9ASTR</name>
<organism evidence="1 2">
    <name type="scientific">Tanacetum coccineum</name>
    <dbReference type="NCBI Taxonomy" id="301880"/>
    <lineage>
        <taxon>Eukaryota</taxon>
        <taxon>Viridiplantae</taxon>
        <taxon>Streptophyta</taxon>
        <taxon>Embryophyta</taxon>
        <taxon>Tracheophyta</taxon>
        <taxon>Spermatophyta</taxon>
        <taxon>Magnoliopsida</taxon>
        <taxon>eudicotyledons</taxon>
        <taxon>Gunneridae</taxon>
        <taxon>Pentapetalae</taxon>
        <taxon>asterids</taxon>
        <taxon>campanulids</taxon>
        <taxon>Asterales</taxon>
        <taxon>Asteraceae</taxon>
        <taxon>Asteroideae</taxon>
        <taxon>Anthemideae</taxon>
        <taxon>Anthemidinae</taxon>
        <taxon>Tanacetum</taxon>
    </lineage>
</organism>
<comment type="caution">
    <text evidence="1">The sequence shown here is derived from an EMBL/GenBank/DDBJ whole genome shotgun (WGS) entry which is preliminary data.</text>
</comment>
<proteinExistence type="predicted"/>
<dbReference type="EMBL" id="BQNB010018466">
    <property type="protein sequence ID" value="GJT74736.1"/>
    <property type="molecule type" value="Genomic_DNA"/>
</dbReference>
<evidence type="ECO:0000313" key="2">
    <source>
        <dbReference type="Proteomes" id="UP001151760"/>
    </source>
</evidence>
<protein>
    <submittedName>
        <fullName evidence="1">Uncharacterized protein</fullName>
    </submittedName>
</protein>
<reference evidence="1" key="1">
    <citation type="journal article" date="2022" name="Int. J. Mol. Sci.">
        <title>Draft Genome of Tanacetum Coccineum: Genomic Comparison of Closely Related Tanacetum-Family Plants.</title>
        <authorList>
            <person name="Yamashiro T."/>
            <person name="Shiraishi A."/>
            <person name="Nakayama K."/>
            <person name="Satake H."/>
        </authorList>
    </citation>
    <scope>NUCLEOTIDE SEQUENCE</scope>
</reference>
<accession>A0ABQ5GGW8</accession>